<name>F2UGF9_SALR5</name>
<protein>
    <recommendedName>
        <fullName evidence="3">Next to BRCA1 central domain-containing protein</fullName>
    </recommendedName>
</protein>
<proteinExistence type="predicted"/>
<dbReference type="InParanoid" id="F2UGF9"/>
<evidence type="ECO:0008006" key="3">
    <source>
        <dbReference type="Google" id="ProtNLM"/>
    </source>
</evidence>
<organism evidence="2">
    <name type="scientific">Salpingoeca rosetta (strain ATCC 50818 / BSB-021)</name>
    <dbReference type="NCBI Taxonomy" id="946362"/>
    <lineage>
        <taxon>Eukaryota</taxon>
        <taxon>Choanoflagellata</taxon>
        <taxon>Craspedida</taxon>
        <taxon>Salpingoecidae</taxon>
        <taxon>Salpingoeca</taxon>
    </lineage>
</organism>
<dbReference type="InterPro" id="IPR013783">
    <property type="entry name" value="Ig-like_fold"/>
</dbReference>
<dbReference type="EMBL" id="GL832973">
    <property type="protein sequence ID" value="EGD75709.1"/>
    <property type="molecule type" value="Genomic_DNA"/>
</dbReference>
<evidence type="ECO:0000313" key="2">
    <source>
        <dbReference type="Proteomes" id="UP000007799"/>
    </source>
</evidence>
<reference evidence="1" key="1">
    <citation type="submission" date="2009-08" db="EMBL/GenBank/DDBJ databases">
        <title>Annotation of Salpingoeca rosetta.</title>
        <authorList>
            <consortium name="The Broad Institute Genome Sequencing Platform"/>
            <person name="Russ C."/>
            <person name="Cuomo C."/>
            <person name="Burger G."/>
            <person name="Gray M.W."/>
            <person name="Holland P.W.H."/>
            <person name="King N."/>
            <person name="Lang F.B.F."/>
            <person name="Roger A.J."/>
            <person name="Ruiz-Trillo I."/>
            <person name="Young S.K."/>
            <person name="Zeng Q."/>
            <person name="Gargeya S."/>
            <person name="Alvarado L."/>
            <person name="Berlin A."/>
            <person name="Chapman S.B."/>
            <person name="Chen Z."/>
            <person name="Freedman E."/>
            <person name="Gellesch M."/>
            <person name="Goldberg J."/>
            <person name="Griggs A."/>
            <person name="Gujja S."/>
            <person name="Heilman E."/>
            <person name="Heiman D."/>
            <person name="Howarth C."/>
            <person name="Mehta T."/>
            <person name="Neiman D."/>
            <person name="Pearson M."/>
            <person name="Roberts A."/>
            <person name="Saif S."/>
            <person name="Shea T."/>
            <person name="Shenoy N."/>
            <person name="Sisk P."/>
            <person name="Stolte C."/>
            <person name="Sykes S."/>
            <person name="White J."/>
            <person name="Yandava C."/>
            <person name="Haas B."/>
            <person name="Nusbaum C."/>
            <person name="Birren B."/>
        </authorList>
    </citation>
    <scope>NUCLEOTIDE SEQUENCE [LARGE SCALE GENOMIC DNA]</scope>
    <source>
        <strain evidence="1">ATCC 50818</strain>
    </source>
</reference>
<dbReference type="Proteomes" id="UP000007799">
    <property type="component" value="Unassembled WGS sequence"/>
</dbReference>
<dbReference type="AlphaFoldDB" id="F2UGF9"/>
<dbReference type="Gene3D" id="2.60.40.10">
    <property type="entry name" value="Immunoglobulins"/>
    <property type="match status" value="1"/>
</dbReference>
<gene>
    <name evidence="1" type="ORF">PTSG_07826</name>
</gene>
<dbReference type="KEGG" id="sre:PTSG_07826"/>
<evidence type="ECO:0000313" key="1">
    <source>
        <dbReference type="EMBL" id="EGD75709.1"/>
    </source>
</evidence>
<accession>F2UGF9</accession>
<keyword evidence="2" id="KW-1185">Reference proteome</keyword>
<dbReference type="RefSeq" id="XP_004991630.1">
    <property type="nucleotide sequence ID" value="XM_004991573.1"/>
</dbReference>
<dbReference type="GeneID" id="16072191"/>
<sequence length="204" mass="21768">MASVVHTQQLGRAVTGGQARCMVELRNTGTSAWKGYQVVREDGSSRSSKPFAVPATNAGGEATVVVQVDLPRDHKGASYTATFRLQDDAGNTVQVDGEDTFTVKLLCSVEALRPRRMMARMLHPLNGRAMFDDVQPSSSLNAKIAADELQVSVTPALLQAVASRATQLQHDSCGLSAEDALAKAAQEFGFDDPSQTHDLLQAIA</sequence>